<dbReference type="EMBL" id="MT144351">
    <property type="protein sequence ID" value="QJA52582.1"/>
    <property type="molecule type" value="Genomic_DNA"/>
</dbReference>
<reference evidence="3" key="1">
    <citation type="submission" date="2020-03" db="EMBL/GenBank/DDBJ databases">
        <title>The deep terrestrial virosphere.</title>
        <authorList>
            <person name="Holmfeldt K."/>
            <person name="Nilsson E."/>
            <person name="Simone D."/>
            <person name="Lopez-Fernandez M."/>
            <person name="Wu X."/>
            <person name="de Brujin I."/>
            <person name="Lundin D."/>
            <person name="Andersson A."/>
            <person name="Bertilsson S."/>
            <person name="Dopson M."/>
        </authorList>
    </citation>
    <scope>NUCLEOTIDE SEQUENCE</scope>
    <source>
        <strain evidence="3">TM448A02821</strain>
    </source>
</reference>
<proteinExistence type="predicted"/>
<protein>
    <submittedName>
        <fullName evidence="3">Uncharacterized protein</fullName>
    </submittedName>
</protein>
<name>A0A6H1ZYP9_9ZZZZ</name>
<sequence length="208" mass="23521">MENLNPAVKPDDQMAEGQVSEDVKLQEQSSPEITPEEVVPEATPQAGDKTDPNLLLKALKEEREKRKKLEEELEILQSSTPSEEEVYTDEGKALEKKISALAEKVNSTKEERELEKVYSQYPILKEKAEEFNEFRQADYPKAKLESVAKLYLAENGLLEPARKGLEKPTGGPRIPLTSGMTADDVKTLRETNFKKYQDMLLKGQIKVE</sequence>
<accession>A0A6H1ZYP9</accession>
<evidence type="ECO:0000256" key="2">
    <source>
        <dbReference type="SAM" id="MobiDB-lite"/>
    </source>
</evidence>
<dbReference type="AlphaFoldDB" id="A0A6H1ZYP9"/>
<evidence type="ECO:0000313" key="3">
    <source>
        <dbReference type="EMBL" id="QJA52582.1"/>
    </source>
</evidence>
<evidence type="ECO:0000256" key="1">
    <source>
        <dbReference type="SAM" id="Coils"/>
    </source>
</evidence>
<feature type="region of interest" description="Disordered" evidence="2">
    <location>
        <begin position="1"/>
        <end position="53"/>
    </location>
</feature>
<organism evidence="3">
    <name type="scientific">viral metagenome</name>
    <dbReference type="NCBI Taxonomy" id="1070528"/>
    <lineage>
        <taxon>unclassified sequences</taxon>
        <taxon>metagenomes</taxon>
        <taxon>organismal metagenomes</taxon>
    </lineage>
</organism>
<gene>
    <name evidence="3" type="ORF">TM448A02821_0006</name>
</gene>
<feature type="coiled-coil region" evidence="1">
    <location>
        <begin position="56"/>
        <end position="111"/>
    </location>
</feature>
<keyword evidence="1" id="KW-0175">Coiled coil</keyword>